<dbReference type="Proteomes" id="UP000576082">
    <property type="component" value="Unassembled WGS sequence"/>
</dbReference>
<comment type="caution">
    <text evidence="1">The sequence shown here is derived from an EMBL/GenBank/DDBJ whole genome shotgun (WGS) entry which is preliminary data.</text>
</comment>
<reference evidence="1 2" key="1">
    <citation type="submission" date="2020-04" db="EMBL/GenBank/DDBJ databases">
        <title>Flammeovirga sp. SR4, a novel species isolated from seawater.</title>
        <authorList>
            <person name="Wang X."/>
        </authorList>
    </citation>
    <scope>NUCLEOTIDE SEQUENCE [LARGE SCALE GENOMIC DNA]</scope>
    <source>
        <strain evidence="1 2">ATCC 23126</strain>
    </source>
</reference>
<accession>A0A7X9XCF2</accession>
<name>A0A7X9XCF2_9BACT</name>
<sequence>MKQIEALLTDIESKIEKHHLLQSSVSEANVGWHIKHSLLVLDSVIEAMKKSEPAKYKWSFKIPRFIVFGINRIPRGKGKSPKMVRPETYDEASLRTDLEVTQKKITDLKTLENDKYFRHPYFGDLKKKQALKFLMIHTKHHMAIADDIIKAENK</sequence>
<keyword evidence="2" id="KW-1185">Reference proteome</keyword>
<protein>
    <recommendedName>
        <fullName evidence="3">DUF1569 domain-containing protein</fullName>
    </recommendedName>
</protein>
<dbReference type="Gene3D" id="1.20.120.450">
    <property type="entry name" value="dinb family like domain"/>
    <property type="match status" value="1"/>
</dbReference>
<dbReference type="RefSeq" id="WP_169659873.1">
    <property type="nucleotide sequence ID" value="NZ_JABANE010000108.1"/>
</dbReference>
<evidence type="ECO:0008006" key="3">
    <source>
        <dbReference type="Google" id="ProtNLM"/>
    </source>
</evidence>
<evidence type="ECO:0000313" key="2">
    <source>
        <dbReference type="Proteomes" id="UP000576082"/>
    </source>
</evidence>
<evidence type="ECO:0000313" key="1">
    <source>
        <dbReference type="EMBL" id="NME71665.1"/>
    </source>
</evidence>
<gene>
    <name evidence="1" type="ORF">HHU12_27115</name>
</gene>
<dbReference type="InterPro" id="IPR034660">
    <property type="entry name" value="DinB/YfiT-like"/>
</dbReference>
<proteinExistence type="predicted"/>
<dbReference type="AlphaFoldDB" id="A0A7X9XCF2"/>
<dbReference type="EMBL" id="JABANE010000108">
    <property type="protein sequence ID" value="NME71665.1"/>
    <property type="molecule type" value="Genomic_DNA"/>
</dbReference>
<organism evidence="1 2">
    <name type="scientific">Flammeovirga aprica JL-4</name>
    <dbReference type="NCBI Taxonomy" id="694437"/>
    <lineage>
        <taxon>Bacteria</taxon>
        <taxon>Pseudomonadati</taxon>
        <taxon>Bacteroidota</taxon>
        <taxon>Cytophagia</taxon>
        <taxon>Cytophagales</taxon>
        <taxon>Flammeovirgaceae</taxon>
        <taxon>Flammeovirga</taxon>
    </lineage>
</organism>